<protein>
    <recommendedName>
        <fullName evidence="2">DUF7904 domain-containing protein</fullName>
    </recommendedName>
</protein>
<evidence type="ECO:0000313" key="4">
    <source>
        <dbReference type="Proteomes" id="UP000807306"/>
    </source>
</evidence>
<organism evidence="3 4">
    <name type="scientific">Crepidotus variabilis</name>
    <dbReference type="NCBI Taxonomy" id="179855"/>
    <lineage>
        <taxon>Eukaryota</taxon>
        <taxon>Fungi</taxon>
        <taxon>Dikarya</taxon>
        <taxon>Basidiomycota</taxon>
        <taxon>Agaricomycotina</taxon>
        <taxon>Agaricomycetes</taxon>
        <taxon>Agaricomycetidae</taxon>
        <taxon>Agaricales</taxon>
        <taxon>Agaricineae</taxon>
        <taxon>Crepidotaceae</taxon>
        <taxon>Crepidotus</taxon>
    </lineage>
</organism>
<dbReference type="InterPro" id="IPR029006">
    <property type="entry name" value="ADF-H/Gelsolin-like_dom_sf"/>
</dbReference>
<dbReference type="SMART" id="SM00262">
    <property type="entry name" value="GEL"/>
    <property type="match status" value="1"/>
</dbReference>
<sequence length="407" mass="46096">MLIFLLESPALKIEKTQIQQILRSRLKPTKQDSDQQTISVDVLSIVANAAVTISKDSDIFFENEILAVVHRVKSKSSGLATTSVWCWMGRETQLGDKEEKKLSELAKRYGTTPKFIHQLSEPSELVQILGGRLAIRQGSRNHWTSENTTMHLVRSLNDVILVDEHDLSIRNLCSAFSYCFTILGSIYIWHGCGSTPKERQAALSYAQTLSPDPVSPTELVEGENDDDELFWMMLGDEDFARADYWRWRRASAEVDPSIWRIDCRNPSKLSSPVEFLSTERNLQASVYIINCVWEFFVLVGKEARGERQAILTALQIAKRMSEEVASGRPFKPTVHVLIVPSQLPVDLRLGIRDMDEAWLNNGEIPHHLNLISCVNAEEHLKKFVWERSSLADLTLLPLGISADHISR</sequence>
<keyword evidence="1" id="KW-0677">Repeat</keyword>
<evidence type="ECO:0000256" key="1">
    <source>
        <dbReference type="ARBA" id="ARBA00022737"/>
    </source>
</evidence>
<dbReference type="AlphaFoldDB" id="A0A9P6JQP7"/>
<accession>A0A9P6JQP7</accession>
<proteinExistence type="predicted"/>
<dbReference type="PANTHER" id="PTHR11977:SF51">
    <property type="entry name" value="PROTEIN FLIGHTLESS-1 HOMOLOG"/>
    <property type="match status" value="1"/>
</dbReference>
<dbReference type="PANTHER" id="PTHR11977">
    <property type="entry name" value="VILLIN"/>
    <property type="match status" value="1"/>
</dbReference>
<dbReference type="EMBL" id="MU157846">
    <property type="protein sequence ID" value="KAF9529441.1"/>
    <property type="molecule type" value="Genomic_DNA"/>
</dbReference>
<gene>
    <name evidence="3" type="ORF">CPB83DRAFT_765018</name>
</gene>
<dbReference type="Proteomes" id="UP000807306">
    <property type="component" value="Unassembled WGS sequence"/>
</dbReference>
<dbReference type="InterPro" id="IPR057226">
    <property type="entry name" value="DUF7904"/>
</dbReference>
<dbReference type="InterPro" id="IPR007122">
    <property type="entry name" value="Villin/Gelsolin"/>
</dbReference>
<dbReference type="GO" id="GO:0051015">
    <property type="term" value="F:actin filament binding"/>
    <property type="evidence" value="ECO:0007669"/>
    <property type="project" value="InterPro"/>
</dbReference>
<feature type="domain" description="DUF7904" evidence="2">
    <location>
        <begin position="54"/>
        <end position="136"/>
    </location>
</feature>
<reference evidence="3" key="1">
    <citation type="submission" date="2020-11" db="EMBL/GenBank/DDBJ databases">
        <authorList>
            <consortium name="DOE Joint Genome Institute"/>
            <person name="Ahrendt S."/>
            <person name="Riley R."/>
            <person name="Andreopoulos W."/>
            <person name="Labutti K."/>
            <person name="Pangilinan J."/>
            <person name="Ruiz-Duenas F.J."/>
            <person name="Barrasa J.M."/>
            <person name="Sanchez-Garcia M."/>
            <person name="Camarero S."/>
            <person name="Miyauchi S."/>
            <person name="Serrano A."/>
            <person name="Linde D."/>
            <person name="Babiker R."/>
            <person name="Drula E."/>
            <person name="Ayuso-Fernandez I."/>
            <person name="Pacheco R."/>
            <person name="Padilla G."/>
            <person name="Ferreira P."/>
            <person name="Barriuso J."/>
            <person name="Kellner H."/>
            <person name="Castanera R."/>
            <person name="Alfaro M."/>
            <person name="Ramirez L."/>
            <person name="Pisabarro A.G."/>
            <person name="Kuo A."/>
            <person name="Tritt A."/>
            <person name="Lipzen A."/>
            <person name="He G."/>
            <person name="Yan M."/>
            <person name="Ng V."/>
            <person name="Cullen D."/>
            <person name="Martin F."/>
            <person name="Rosso M.-N."/>
            <person name="Henrissat B."/>
            <person name="Hibbett D."/>
            <person name="Martinez A.T."/>
            <person name="Grigoriev I.V."/>
        </authorList>
    </citation>
    <scope>NUCLEOTIDE SEQUENCE</scope>
    <source>
        <strain evidence="3">CBS 506.95</strain>
    </source>
</reference>
<keyword evidence="4" id="KW-1185">Reference proteome</keyword>
<evidence type="ECO:0000259" key="2">
    <source>
        <dbReference type="Pfam" id="PF25480"/>
    </source>
</evidence>
<comment type="caution">
    <text evidence="3">The sequence shown here is derived from an EMBL/GenBank/DDBJ whole genome shotgun (WGS) entry which is preliminary data.</text>
</comment>
<dbReference type="SUPFAM" id="SSF55753">
    <property type="entry name" value="Actin depolymerizing proteins"/>
    <property type="match status" value="1"/>
</dbReference>
<dbReference type="Pfam" id="PF25480">
    <property type="entry name" value="DUF7904"/>
    <property type="match status" value="1"/>
</dbReference>
<evidence type="ECO:0000313" key="3">
    <source>
        <dbReference type="EMBL" id="KAF9529441.1"/>
    </source>
</evidence>
<dbReference type="Gene3D" id="3.40.20.10">
    <property type="entry name" value="Severin"/>
    <property type="match status" value="2"/>
</dbReference>
<name>A0A9P6JQP7_9AGAR</name>
<dbReference type="OrthoDB" id="6375767at2759"/>